<organism evidence="1 2">
    <name type="scientific">Gordonia pseudamarae</name>
    <dbReference type="NCBI Taxonomy" id="2831662"/>
    <lineage>
        <taxon>Bacteria</taxon>
        <taxon>Bacillati</taxon>
        <taxon>Actinomycetota</taxon>
        <taxon>Actinomycetes</taxon>
        <taxon>Mycobacteriales</taxon>
        <taxon>Gordoniaceae</taxon>
        <taxon>Gordonia</taxon>
    </lineage>
</organism>
<protein>
    <submittedName>
        <fullName evidence="1">Uncharacterized protein</fullName>
    </submittedName>
</protein>
<evidence type="ECO:0000313" key="2">
    <source>
        <dbReference type="Proteomes" id="UP001059836"/>
    </source>
</evidence>
<reference evidence="1" key="1">
    <citation type="journal article" date="2021" name="Nat. Microbiol.">
        <title>Cocultivation of an ultrasmall environmental parasitic bacterium with lytic ability against bacteria associated with wastewater foams.</title>
        <authorList>
            <person name="Batinovic S."/>
            <person name="Rose J.J.A."/>
            <person name="Ratcliffe J."/>
            <person name="Seviour R.J."/>
            <person name="Petrovski S."/>
        </authorList>
    </citation>
    <scope>NUCLEOTIDE SEQUENCE</scope>
    <source>
        <strain evidence="1">CON9</strain>
    </source>
</reference>
<sequence>MTRTDETPVTAILSISRDHRDEVTRREVDYTEIIHPGDKQLYVHIPSSPEDADLVAQMSALPCSLADLGIKVSTGRVVDFRSRDQLLTEPYEENYPMVYPANISHGVLTHPKETGKPQWFSITCAEDRRWLVPGGIYTLVKRFSAKEETRRLVASVWDSADHDGEGPVAFDNKLNYFHDAGKGLDAELAMGLSIWLNSDAVDRYFRTFSGHTQVNATDLRGMRWPTAATLRGLGAGHTDLPDTDTIDRIVNTVIVGEQETAA</sequence>
<accession>A0ABX6IMC3</accession>
<keyword evidence="2" id="KW-1185">Reference proteome</keyword>
<dbReference type="Proteomes" id="UP001059836">
    <property type="component" value="Chromosome"/>
</dbReference>
<name>A0ABX6IMC3_9ACTN</name>
<dbReference type="RefSeq" id="WP_213245113.1">
    <property type="nucleotide sequence ID" value="NZ_CP045806.1"/>
</dbReference>
<evidence type="ECO:0000313" key="1">
    <source>
        <dbReference type="EMBL" id="QHN36841.1"/>
    </source>
</evidence>
<gene>
    <name evidence="1" type="ORF">GII31_20030</name>
</gene>
<proteinExistence type="predicted"/>
<dbReference type="EMBL" id="CP045809">
    <property type="protein sequence ID" value="QHN36841.1"/>
    <property type="molecule type" value="Genomic_DNA"/>
</dbReference>